<evidence type="ECO:0000256" key="6">
    <source>
        <dbReference type="ARBA" id="ARBA00023163"/>
    </source>
</evidence>
<evidence type="ECO:0000256" key="8">
    <source>
        <dbReference type="PROSITE-ProRule" id="PRU00108"/>
    </source>
</evidence>
<dbReference type="SMART" id="SM01109">
    <property type="entry name" value="CUT"/>
    <property type="match status" value="1"/>
</dbReference>
<dbReference type="Proteomes" id="UP000483820">
    <property type="component" value="Chromosome IV"/>
</dbReference>
<dbReference type="GeneID" id="9827678"/>
<organism evidence="13 14">
    <name type="scientific">Caenorhabditis remanei</name>
    <name type="common">Caenorhabditis vulgaris</name>
    <dbReference type="NCBI Taxonomy" id="31234"/>
    <lineage>
        <taxon>Eukaryota</taxon>
        <taxon>Metazoa</taxon>
        <taxon>Ecdysozoa</taxon>
        <taxon>Nematoda</taxon>
        <taxon>Chromadorea</taxon>
        <taxon>Rhabditida</taxon>
        <taxon>Rhabditina</taxon>
        <taxon>Rhabditomorpha</taxon>
        <taxon>Rhabditoidea</taxon>
        <taxon>Rhabditidae</taxon>
        <taxon>Peloderinae</taxon>
        <taxon>Caenorhabditis</taxon>
    </lineage>
</organism>
<dbReference type="SUPFAM" id="SSF47413">
    <property type="entry name" value="lambda repressor-like DNA-binding domains"/>
    <property type="match status" value="1"/>
</dbReference>
<proteinExistence type="inferred from homology"/>
<dbReference type="InterPro" id="IPR003350">
    <property type="entry name" value="CUT_dom"/>
</dbReference>
<evidence type="ECO:0000259" key="12">
    <source>
        <dbReference type="PROSITE" id="PS51042"/>
    </source>
</evidence>
<dbReference type="AlphaFoldDB" id="A0A6A5GP62"/>
<keyword evidence="4 8" id="KW-0238">DNA-binding</keyword>
<evidence type="ECO:0000313" key="13">
    <source>
        <dbReference type="EMBL" id="KAF1756269.1"/>
    </source>
</evidence>
<feature type="domain" description="Homeobox" evidence="11">
    <location>
        <begin position="276"/>
        <end position="336"/>
    </location>
</feature>
<comment type="similarity">
    <text evidence="2 10">Belongs to the CUT homeobox family.</text>
</comment>
<evidence type="ECO:0000256" key="9">
    <source>
        <dbReference type="RuleBase" id="RU000682"/>
    </source>
</evidence>
<keyword evidence="3 10" id="KW-0805">Transcription regulation</keyword>
<sequence>MNTTNGIKTAKDFEGYQEEATLKELVGKNGDIENVIEDSENIISSNFLDFFLNDEAVEPADNECTEKNLINMLDDICSESPPSDVSGTILNPDVFTTDNKMLRENVVDKENKDPFGNGLGARWSYNVASFGLYPDQQKDSSIRAIRSGEKKRILKAKKPYNIPAPVLVNPDFSSQEVTHILDTPVSGVINTKEVVGDTKTWLKKAGINQTTFAEKVLEKTQGHFSAISRNPAPWEELLAPGRAVFVRMYNWMKLSDEEKNKILSVEEVSRKKDLQEKMKKTRFTFPKEQMEVLMGIYEVNDRPGKELIEDLAEKFSLSSNQIKDFFLNRRRRAKKYNL</sequence>
<reference evidence="13 14" key="1">
    <citation type="submission" date="2019-12" db="EMBL/GenBank/DDBJ databases">
        <title>Chromosome-level assembly of the Caenorhabditis remanei genome.</title>
        <authorList>
            <person name="Teterina A.A."/>
            <person name="Willis J.H."/>
            <person name="Phillips P.C."/>
        </authorList>
    </citation>
    <scope>NUCLEOTIDE SEQUENCE [LARGE SCALE GENOMIC DNA]</scope>
    <source>
        <strain evidence="13 14">PX506</strain>
        <tissue evidence="13">Whole organism</tissue>
    </source>
</reference>
<dbReference type="SUPFAM" id="SSF46689">
    <property type="entry name" value="Homeodomain-like"/>
    <property type="match status" value="1"/>
</dbReference>
<dbReference type="Gene3D" id="1.10.10.60">
    <property type="entry name" value="Homeodomain-like"/>
    <property type="match status" value="1"/>
</dbReference>
<evidence type="ECO:0000313" key="14">
    <source>
        <dbReference type="Proteomes" id="UP000483820"/>
    </source>
</evidence>
<evidence type="ECO:0000256" key="4">
    <source>
        <dbReference type="ARBA" id="ARBA00023125"/>
    </source>
</evidence>
<dbReference type="Pfam" id="PF02376">
    <property type="entry name" value="CUT"/>
    <property type="match status" value="1"/>
</dbReference>
<dbReference type="PANTHER" id="PTHR14057">
    <property type="entry name" value="TRANSCRIPTION FACTOR ONECUT"/>
    <property type="match status" value="1"/>
</dbReference>
<dbReference type="InterPro" id="IPR009057">
    <property type="entry name" value="Homeodomain-like_sf"/>
</dbReference>
<dbReference type="CDD" id="cd00086">
    <property type="entry name" value="homeodomain"/>
    <property type="match status" value="1"/>
</dbReference>
<dbReference type="PANTHER" id="PTHR14057:SF32">
    <property type="entry name" value="HOMEOBOX PROTEIN CEH-21-RELATED"/>
    <property type="match status" value="1"/>
</dbReference>
<gene>
    <name evidence="13" type="ORF">GCK72_012722</name>
</gene>
<dbReference type="CTD" id="9827678"/>
<evidence type="ECO:0000256" key="3">
    <source>
        <dbReference type="ARBA" id="ARBA00023015"/>
    </source>
</evidence>
<accession>A0A6A5GP62</accession>
<feature type="domain" description="CUT" evidence="12">
    <location>
        <begin position="180"/>
        <end position="267"/>
    </location>
</feature>
<evidence type="ECO:0000256" key="5">
    <source>
        <dbReference type="ARBA" id="ARBA00023155"/>
    </source>
</evidence>
<protein>
    <recommendedName>
        <fullName evidence="10">One cut domain family member</fullName>
    </recommendedName>
</protein>
<keyword evidence="6 10" id="KW-0804">Transcription</keyword>
<dbReference type="GO" id="GO:0000981">
    <property type="term" value="F:DNA-binding transcription factor activity, RNA polymerase II-specific"/>
    <property type="evidence" value="ECO:0007669"/>
    <property type="project" value="TreeGrafter"/>
</dbReference>
<dbReference type="SMART" id="SM00389">
    <property type="entry name" value="HOX"/>
    <property type="match status" value="1"/>
</dbReference>
<name>A0A6A5GP62_CAERE</name>
<dbReference type="GO" id="GO:0005634">
    <property type="term" value="C:nucleus"/>
    <property type="evidence" value="ECO:0007669"/>
    <property type="project" value="UniProtKB-SubCell"/>
</dbReference>
<dbReference type="PROSITE" id="PS50071">
    <property type="entry name" value="HOMEOBOX_2"/>
    <property type="match status" value="1"/>
</dbReference>
<comment type="subcellular location">
    <subcellularLocation>
        <location evidence="1 8 9">Nucleus</location>
    </subcellularLocation>
</comment>
<evidence type="ECO:0000256" key="2">
    <source>
        <dbReference type="ARBA" id="ARBA00008190"/>
    </source>
</evidence>
<keyword evidence="5 8" id="KW-0371">Homeobox</keyword>
<comment type="caution">
    <text evidence="13">The sequence shown here is derived from an EMBL/GenBank/DDBJ whole genome shotgun (WGS) entry which is preliminary data.</text>
</comment>
<dbReference type="Gene3D" id="1.10.260.40">
    <property type="entry name" value="lambda repressor-like DNA-binding domains"/>
    <property type="match status" value="1"/>
</dbReference>
<evidence type="ECO:0000259" key="11">
    <source>
        <dbReference type="PROSITE" id="PS50071"/>
    </source>
</evidence>
<evidence type="ECO:0000256" key="10">
    <source>
        <dbReference type="RuleBase" id="RU361129"/>
    </source>
</evidence>
<dbReference type="InterPro" id="IPR051649">
    <property type="entry name" value="CUT_Homeobox"/>
</dbReference>
<evidence type="ECO:0000256" key="7">
    <source>
        <dbReference type="ARBA" id="ARBA00023242"/>
    </source>
</evidence>
<dbReference type="InterPro" id="IPR010982">
    <property type="entry name" value="Lambda_DNA-bd_dom_sf"/>
</dbReference>
<dbReference type="GO" id="GO:0000978">
    <property type="term" value="F:RNA polymerase II cis-regulatory region sequence-specific DNA binding"/>
    <property type="evidence" value="ECO:0007669"/>
    <property type="project" value="TreeGrafter"/>
</dbReference>
<dbReference type="PROSITE" id="PS51042">
    <property type="entry name" value="CUT"/>
    <property type="match status" value="1"/>
</dbReference>
<dbReference type="KEGG" id="crq:GCK72_012722"/>
<feature type="DNA-binding region" description="Homeobox" evidence="8">
    <location>
        <begin position="278"/>
        <end position="337"/>
    </location>
</feature>
<dbReference type="EMBL" id="WUAV01000004">
    <property type="protein sequence ID" value="KAF1756269.1"/>
    <property type="molecule type" value="Genomic_DNA"/>
</dbReference>
<evidence type="ECO:0000256" key="1">
    <source>
        <dbReference type="ARBA" id="ARBA00004123"/>
    </source>
</evidence>
<keyword evidence="7 8" id="KW-0539">Nucleus</keyword>
<dbReference type="Pfam" id="PF00046">
    <property type="entry name" value="Homeodomain"/>
    <property type="match status" value="1"/>
</dbReference>
<dbReference type="InterPro" id="IPR001356">
    <property type="entry name" value="HD"/>
</dbReference>
<dbReference type="RefSeq" id="XP_003089911.2">
    <property type="nucleotide sequence ID" value="XM_003089863.2"/>
</dbReference>